<dbReference type="PANTHER" id="PTHR30417:SF1">
    <property type="entry name" value="N-ACETYLMURAMOYL-L-ALANINE AMIDASE AMID"/>
    <property type="match status" value="1"/>
</dbReference>
<dbReference type="EMBL" id="JAUSUD010000014">
    <property type="protein sequence ID" value="MDQ0231733.1"/>
    <property type="molecule type" value="Genomic_DNA"/>
</dbReference>
<dbReference type="Pfam" id="PF01510">
    <property type="entry name" value="Amidase_2"/>
    <property type="match status" value="1"/>
</dbReference>
<evidence type="ECO:0000256" key="5">
    <source>
        <dbReference type="ARBA" id="ARBA00023316"/>
    </source>
</evidence>
<evidence type="ECO:0000259" key="9">
    <source>
        <dbReference type="SMART" id="SM00644"/>
    </source>
</evidence>
<dbReference type="InterPro" id="IPR002502">
    <property type="entry name" value="Amidase_domain"/>
</dbReference>
<feature type="compositionally biased region" description="Low complexity" evidence="8">
    <location>
        <begin position="179"/>
        <end position="196"/>
    </location>
</feature>
<evidence type="ECO:0000256" key="8">
    <source>
        <dbReference type="SAM" id="MobiDB-lite"/>
    </source>
</evidence>
<evidence type="ECO:0000256" key="3">
    <source>
        <dbReference type="ARBA" id="ARBA00011901"/>
    </source>
</evidence>
<dbReference type="InterPro" id="IPR036365">
    <property type="entry name" value="PGBD-like_sf"/>
</dbReference>
<dbReference type="Pfam" id="PF01471">
    <property type="entry name" value="PG_binding_1"/>
    <property type="match status" value="2"/>
</dbReference>
<evidence type="ECO:0000313" key="11">
    <source>
        <dbReference type="Proteomes" id="UP001234495"/>
    </source>
</evidence>
<feature type="region of interest" description="Disordered" evidence="8">
    <location>
        <begin position="174"/>
        <end position="200"/>
    </location>
</feature>
<dbReference type="Gene3D" id="1.10.101.10">
    <property type="entry name" value="PGBD-like superfamily/PGBD"/>
    <property type="match status" value="2"/>
</dbReference>
<evidence type="ECO:0000256" key="4">
    <source>
        <dbReference type="ARBA" id="ARBA00022801"/>
    </source>
</evidence>
<comment type="similarity">
    <text evidence="2">Belongs to the N-acetylmuramoyl-L-alanine amidase 2 family.</text>
</comment>
<gene>
    <name evidence="10" type="ORF">J2S19_003017</name>
</gene>
<dbReference type="InterPro" id="IPR051206">
    <property type="entry name" value="NAMLAA_amidase_2"/>
</dbReference>
<evidence type="ECO:0000313" key="10">
    <source>
        <dbReference type="EMBL" id="MDQ0231733.1"/>
    </source>
</evidence>
<evidence type="ECO:0000256" key="7">
    <source>
        <dbReference type="ARBA" id="ARBA00032390"/>
    </source>
</evidence>
<keyword evidence="5" id="KW-0961">Cell wall biogenesis/degradation</keyword>
<dbReference type="PANTHER" id="PTHR30417">
    <property type="entry name" value="N-ACETYLMURAMOYL-L-ALANINE AMIDASE AMID"/>
    <property type="match status" value="1"/>
</dbReference>
<sequence>MVYQITRDYIRTGNSRSGQRIGTVRFIVSHDTGNPGSTAYGNRNYFDRQQPSASAHAFIDDKYILEIIPLNEKAWHVRANVTGDNQRFGANANDAAIGVELCHGGKINFQQAYARYVWYHAYLCDRFNLDPRKAIIAHATLDPARRTDPINILRNHGISWTVFIDDVAEALANFGGPSEPAETTPTPQKPQTAKPPASVVKGTTVKLPVGEGASGPFVKDIQQELIKAGYRLPRFGADGTFGDETEKAVMRFQRDFGLSVDGLVGPVTLNKLQQVNHQRVSSNDFPLPSGVLRNGSQGEGVRQVQRALKELNFNPGAVDGIYGANTTDAVRRFQSMYAALKDDGIYGPNTRKYMRMELDD</sequence>
<keyword evidence="11" id="KW-1185">Reference proteome</keyword>
<reference evidence="10 11" key="1">
    <citation type="submission" date="2023-07" db="EMBL/GenBank/DDBJ databases">
        <title>Genomic Encyclopedia of Type Strains, Phase IV (KMG-IV): sequencing the most valuable type-strain genomes for metagenomic binning, comparative biology and taxonomic classification.</title>
        <authorList>
            <person name="Goeker M."/>
        </authorList>
    </citation>
    <scope>NUCLEOTIDE SEQUENCE [LARGE SCALE GENOMIC DNA]</scope>
    <source>
        <strain evidence="10 11">DSM 29005</strain>
    </source>
</reference>
<organism evidence="10 11">
    <name type="scientific">Metabacillus malikii</name>
    <dbReference type="NCBI Taxonomy" id="1504265"/>
    <lineage>
        <taxon>Bacteria</taxon>
        <taxon>Bacillati</taxon>
        <taxon>Bacillota</taxon>
        <taxon>Bacilli</taxon>
        <taxon>Bacillales</taxon>
        <taxon>Bacillaceae</taxon>
        <taxon>Metabacillus</taxon>
    </lineage>
</organism>
<keyword evidence="4" id="KW-0378">Hydrolase</keyword>
<evidence type="ECO:0000256" key="1">
    <source>
        <dbReference type="ARBA" id="ARBA00001561"/>
    </source>
</evidence>
<comment type="catalytic activity">
    <reaction evidence="1">
        <text>Hydrolyzes the link between N-acetylmuramoyl residues and L-amino acid residues in certain cell-wall glycopeptides.</text>
        <dbReference type="EC" id="3.5.1.28"/>
    </reaction>
</comment>
<dbReference type="Gene3D" id="3.40.80.10">
    <property type="entry name" value="Peptidoglycan recognition protein-like"/>
    <property type="match status" value="1"/>
</dbReference>
<dbReference type="CDD" id="cd06583">
    <property type="entry name" value="PGRP"/>
    <property type="match status" value="1"/>
</dbReference>
<dbReference type="SUPFAM" id="SSF47090">
    <property type="entry name" value="PGBD-like"/>
    <property type="match status" value="2"/>
</dbReference>
<dbReference type="Proteomes" id="UP001234495">
    <property type="component" value="Unassembled WGS sequence"/>
</dbReference>
<accession>A0ABT9ZHG0</accession>
<dbReference type="InterPro" id="IPR036366">
    <property type="entry name" value="PGBDSf"/>
</dbReference>
<protein>
    <recommendedName>
        <fullName evidence="3">N-acetylmuramoyl-L-alanine amidase</fullName>
        <ecNumber evidence="3">3.5.1.28</ecNumber>
    </recommendedName>
    <alternativeName>
        <fullName evidence="7">Autolysin</fullName>
    </alternativeName>
    <alternativeName>
        <fullName evidence="6">Cell wall hydrolase</fullName>
    </alternativeName>
</protein>
<feature type="domain" description="N-acetylmuramoyl-L-alanine amidase" evidence="9">
    <location>
        <begin position="13"/>
        <end position="150"/>
    </location>
</feature>
<dbReference type="SMART" id="SM00644">
    <property type="entry name" value="Ami_2"/>
    <property type="match status" value="1"/>
</dbReference>
<dbReference type="InterPro" id="IPR002477">
    <property type="entry name" value="Peptidoglycan-bd-like"/>
</dbReference>
<evidence type="ECO:0000256" key="6">
    <source>
        <dbReference type="ARBA" id="ARBA00030881"/>
    </source>
</evidence>
<dbReference type="SUPFAM" id="SSF55846">
    <property type="entry name" value="N-acetylmuramoyl-L-alanine amidase-like"/>
    <property type="match status" value="1"/>
</dbReference>
<evidence type="ECO:0000256" key="2">
    <source>
        <dbReference type="ARBA" id="ARBA00007553"/>
    </source>
</evidence>
<dbReference type="EC" id="3.5.1.28" evidence="3"/>
<proteinExistence type="inferred from homology"/>
<dbReference type="InterPro" id="IPR036505">
    <property type="entry name" value="Amidase/PGRP_sf"/>
</dbReference>
<name>A0ABT9ZHG0_9BACI</name>
<comment type="caution">
    <text evidence="10">The sequence shown here is derived from an EMBL/GenBank/DDBJ whole genome shotgun (WGS) entry which is preliminary data.</text>
</comment>